<evidence type="ECO:0000313" key="2">
    <source>
        <dbReference type="EMBL" id="RUS76989.1"/>
    </source>
</evidence>
<dbReference type="Proteomes" id="UP000271974">
    <property type="component" value="Unassembled WGS sequence"/>
</dbReference>
<name>A0A433T5X3_ELYCH</name>
<gene>
    <name evidence="2" type="ORF">EGW08_015246</name>
</gene>
<dbReference type="AlphaFoldDB" id="A0A433T5X3"/>
<keyword evidence="3" id="KW-1185">Reference proteome</keyword>
<feature type="region of interest" description="Disordered" evidence="1">
    <location>
        <begin position="1"/>
        <end position="33"/>
    </location>
</feature>
<proteinExistence type="predicted"/>
<evidence type="ECO:0000313" key="3">
    <source>
        <dbReference type="Proteomes" id="UP000271974"/>
    </source>
</evidence>
<comment type="caution">
    <text evidence="2">The sequence shown here is derived from an EMBL/GenBank/DDBJ whole genome shotgun (WGS) entry which is preliminary data.</text>
</comment>
<feature type="region of interest" description="Disordered" evidence="1">
    <location>
        <begin position="80"/>
        <end position="103"/>
    </location>
</feature>
<evidence type="ECO:0000256" key="1">
    <source>
        <dbReference type="SAM" id="MobiDB-lite"/>
    </source>
</evidence>
<dbReference type="EMBL" id="RQTK01000619">
    <property type="protein sequence ID" value="RUS76989.1"/>
    <property type="molecule type" value="Genomic_DNA"/>
</dbReference>
<feature type="non-terminal residue" evidence="2">
    <location>
        <position position="1"/>
    </location>
</feature>
<accession>A0A433T5X3</accession>
<feature type="compositionally biased region" description="Polar residues" evidence="1">
    <location>
        <begin position="1"/>
        <end position="19"/>
    </location>
</feature>
<reference evidence="2 3" key="1">
    <citation type="submission" date="2019-01" db="EMBL/GenBank/DDBJ databases">
        <title>A draft genome assembly of the solar-powered sea slug Elysia chlorotica.</title>
        <authorList>
            <person name="Cai H."/>
            <person name="Li Q."/>
            <person name="Fang X."/>
            <person name="Li J."/>
            <person name="Curtis N.E."/>
            <person name="Altenburger A."/>
            <person name="Shibata T."/>
            <person name="Feng M."/>
            <person name="Maeda T."/>
            <person name="Schwartz J.A."/>
            <person name="Shigenobu S."/>
            <person name="Lundholm N."/>
            <person name="Nishiyama T."/>
            <person name="Yang H."/>
            <person name="Hasebe M."/>
            <person name="Li S."/>
            <person name="Pierce S.K."/>
            <person name="Wang J."/>
        </authorList>
    </citation>
    <scope>NUCLEOTIDE SEQUENCE [LARGE SCALE GENOMIC DNA]</scope>
    <source>
        <strain evidence="2">EC2010</strain>
        <tissue evidence="2">Whole organism of an adult</tissue>
    </source>
</reference>
<protein>
    <submittedName>
        <fullName evidence="2">Uncharacterized protein</fullName>
    </submittedName>
</protein>
<sequence length="116" mass="11767">EVTFSSSGSEVTANSSGSEVTAKFSGSDVTASSSGSEVIAKSFCSPIVLGVPVRLASSFSAPVEHPPSSLESTLFSQSSHFSSPLSFTKPAPSHHNSSATLSTTSTLRVTICSAPL</sequence>
<organism evidence="2 3">
    <name type="scientific">Elysia chlorotica</name>
    <name type="common">Eastern emerald elysia</name>
    <name type="synonym">Sea slug</name>
    <dbReference type="NCBI Taxonomy" id="188477"/>
    <lineage>
        <taxon>Eukaryota</taxon>
        <taxon>Metazoa</taxon>
        <taxon>Spiralia</taxon>
        <taxon>Lophotrochozoa</taxon>
        <taxon>Mollusca</taxon>
        <taxon>Gastropoda</taxon>
        <taxon>Heterobranchia</taxon>
        <taxon>Euthyneura</taxon>
        <taxon>Panpulmonata</taxon>
        <taxon>Sacoglossa</taxon>
        <taxon>Placobranchoidea</taxon>
        <taxon>Plakobranchidae</taxon>
        <taxon>Elysia</taxon>
    </lineage>
</organism>